<dbReference type="CDD" id="cd02209">
    <property type="entry name" value="cupin_XRE_C"/>
    <property type="match status" value="1"/>
</dbReference>
<gene>
    <name evidence="4" type="ORF">CYR32_01035</name>
</gene>
<evidence type="ECO:0000313" key="5">
    <source>
        <dbReference type="Proteomes" id="UP000234503"/>
    </source>
</evidence>
<dbReference type="AlphaFoldDB" id="A0A2N5ECT4"/>
<organism evidence="4 5">
    <name type="scientific">Chimaeribacter coloradensis</name>
    <dbReference type="NCBI Taxonomy" id="2060068"/>
    <lineage>
        <taxon>Bacteria</taxon>
        <taxon>Pseudomonadati</taxon>
        <taxon>Pseudomonadota</taxon>
        <taxon>Gammaproteobacteria</taxon>
        <taxon>Enterobacterales</taxon>
        <taxon>Yersiniaceae</taxon>
        <taxon>Chimaeribacter</taxon>
    </lineage>
</organism>
<dbReference type="InterPro" id="IPR014710">
    <property type="entry name" value="RmlC-like_jellyroll"/>
</dbReference>
<dbReference type="InterPro" id="IPR010982">
    <property type="entry name" value="Lambda_DNA-bd_dom_sf"/>
</dbReference>
<protein>
    <submittedName>
        <fullName evidence="4">Transcriptional regulator</fullName>
    </submittedName>
</protein>
<keyword evidence="5" id="KW-1185">Reference proteome</keyword>
<dbReference type="OrthoDB" id="9792093at2"/>
<evidence type="ECO:0000256" key="2">
    <source>
        <dbReference type="SAM" id="MobiDB-lite"/>
    </source>
</evidence>
<name>A0A2N5ECT4_9GAMM</name>
<reference evidence="4 5" key="1">
    <citation type="submission" date="2017-12" db="EMBL/GenBank/DDBJ databases">
        <title>Characterization of six clinical isolates of Enterochimera gen. nov., a novel genus of the Yersiniaciae family and the three species Enterochimera arupensis sp. nov., Enterochimera coloradensis sp. nov, and Enterochimera californica sp. nov.</title>
        <authorList>
            <person name="Rossi A."/>
            <person name="Fisher M."/>
        </authorList>
    </citation>
    <scope>NUCLEOTIDE SEQUENCE [LARGE SCALE GENOMIC DNA]</scope>
    <source>
        <strain evidence="5">2016-Iso4</strain>
    </source>
</reference>
<dbReference type="Pfam" id="PF01381">
    <property type="entry name" value="HTH_3"/>
    <property type="match status" value="1"/>
</dbReference>
<evidence type="ECO:0000259" key="3">
    <source>
        <dbReference type="PROSITE" id="PS50943"/>
    </source>
</evidence>
<feature type="compositionally biased region" description="Basic and acidic residues" evidence="2">
    <location>
        <begin position="78"/>
        <end position="89"/>
    </location>
</feature>
<dbReference type="Gene3D" id="1.10.260.40">
    <property type="entry name" value="lambda repressor-like DNA-binding domains"/>
    <property type="match status" value="1"/>
</dbReference>
<dbReference type="CDD" id="cd00093">
    <property type="entry name" value="HTH_XRE"/>
    <property type="match status" value="1"/>
</dbReference>
<feature type="region of interest" description="Disordered" evidence="2">
    <location>
        <begin position="69"/>
        <end position="103"/>
    </location>
</feature>
<proteinExistence type="predicted"/>
<feature type="domain" description="HTH cro/C1-type" evidence="3">
    <location>
        <begin position="11"/>
        <end position="65"/>
    </location>
</feature>
<dbReference type="SMART" id="SM00530">
    <property type="entry name" value="HTH_XRE"/>
    <property type="match status" value="1"/>
</dbReference>
<dbReference type="InterPro" id="IPR011051">
    <property type="entry name" value="RmlC_Cupin_sf"/>
</dbReference>
<dbReference type="RefSeq" id="WP_101821666.1">
    <property type="nucleotide sequence ID" value="NZ_PJZH01000001.1"/>
</dbReference>
<dbReference type="GO" id="GO:0005829">
    <property type="term" value="C:cytosol"/>
    <property type="evidence" value="ECO:0007669"/>
    <property type="project" value="TreeGrafter"/>
</dbReference>
<dbReference type="PANTHER" id="PTHR46797">
    <property type="entry name" value="HTH-TYPE TRANSCRIPTIONAL REGULATOR"/>
    <property type="match status" value="1"/>
</dbReference>
<dbReference type="PANTHER" id="PTHR46797:SF10">
    <property type="entry name" value="BLR1115 PROTEIN"/>
    <property type="match status" value="1"/>
</dbReference>
<comment type="caution">
    <text evidence="4">The sequence shown here is derived from an EMBL/GenBank/DDBJ whole genome shotgun (WGS) entry which is preliminary data.</text>
</comment>
<accession>A0A2N5ECT4</accession>
<dbReference type="InterPro" id="IPR013096">
    <property type="entry name" value="Cupin_2"/>
</dbReference>
<dbReference type="SUPFAM" id="SSF51182">
    <property type="entry name" value="RmlC-like cupins"/>
    <property type="match status" value="1"/>
</dbReference>
<dbReference type="InterPro" id="IPR050807">
    <property type="entry name" value="TransReg_Diox_bact_type"/>
</dbReference>
<evidence type="ECO:0000313" key="4">
    <source>
        <dbReference type="EMBL" id="PLR40355.1"/>
    </source>
</evidence>
<dbReference type="SUPFAM" id="SSF47413">
    <property type="entry name" value="lambda repressor-like DNA-binding domains"/>
    <property type="match status" value="1"/>
</dbReference>
<sequence>MSIDEIIAGQLQARRKGKGWSIDRLAQQSGVSKAMISKIERQVSSPSAATLGRLAAGLGISLTELITGPESRPHPLRRRAEQPVWRDPEQGYQRRQVSEKGTGQGAELVEITLPAGAAITYPRWEPAPYRQQLWLCEGTLQLTYGETHYQLAAGDCLSFGVDAPLTFANPGSQPCRYLLVMTPA</sequence>
<dbReference type="Pfam" id="PF07883">
    <property type="entry name" value="Cupin_2"/>
    <property type="match status" value="1"/>
</dbReference>
<dbReference type="InterPro" id="IPR001387">
    <property type="entry name" value="Cro/C1-type_HTH"/>
</dbReference>
<dbReference type="EMBL" id="PJZH01000001">
    <property type="protein sequence ID" value="PLR40355.1"/>
    <property type="molecule type" value="Genomic_DNA"/>
</dbReference>
<evidence type="ECO:0000256" key="1">
    <source>
        <dbReference type="ARBA" id="ARBA00023125"/>
    </source>
</evidence>
<dbReference type="Gene3D" id="2.60.120.10">
    <property type="entry name" value="Jelly Rolls"/>
    <property type="match status" value="1"/>
</dbReference>
<dbReference type="Proteomes" id="UP000234503">
    <property type="component" value="Unassembled WGS sequence"/>
</dbReference>
<dbReference type="PROSITE" id="PS50943">
    <property type="entry name" value="HTH_CROC1"/>
    <property type="match status" value="1"/>
</dbReference>
<dbReference type="GO" id="GO:0003677">
    <property type="term" value="F:DNA binding"/>
    <property type="evidence" value="ECO:0007669"/>
    <property type="project" value="UniProtKB-KW"/>
</dbReference>
<keyword evidence="1" id="KW-0238">DNA-binding</keyword>
<dbReference type="GO" id="GO:0003700">
    <property type="term" value="F:DNA-binding transcription factor activity"/>
    <property type="evidence" value="ECO:0007669"/>
    <property type="project" value="TreeGrafter"/>
</dbReference>